<keyword evidence="2" id="KW-1185">Reference proteome</keyword>
<sequence>MDKWVDVTEAFSEKERHYSGTYLEIDEVYGELLEVSLFSSLEGPYEIYFSFERFYGIIYAEEQDAAVEREQVKKELLQEYLDYKEPRGDFIDSFAKKHKVCMPGNILFDASSLFE</sequence>
<dbReference type="KEGG" id="bliq:INP51_07065"/>
<protein>
    <submittedName>
        <fullName evidence="1">Uncharacterized protein</fullName>
    </submittedName>
</protein>
<accession>A0A7M2RL48</accession>
<proteinExistence type="predicted"/>
<organism evidence="1 2">
    <name type="scientific">Blautia liquoris</name>
    <dbReference type="NCBI Taxonomy" id="2779518"/>
    <lineage>
        <taxon>Bacteria</taxon>
        <taxon>Bacillati</taxon>
        <taxon>Bacillota</taxon>
        <taxon>Clostridia</taxon>
        <taxon>Lachnospirales</taxon>
        <taxon>Lachnospiraceae</taxon>
        <taxon>Blautia</taxon>
    </lineage>
</organism>
<dbReference type="AlphaFoldDB" id="A0A7M2RL48"/>
<evidence type="ECO:0000313" key="2">
    <source>
        <dbReference type="Proteomes" id="UP000593601"/>
    </source>
</evidence>
<dbReference type="EMBL" id="CP063304">
    <property type="protein sequence ID" value="QOV20965.1"/>
    <property type="molecule type" value="Genomic_DNA"/>
</dbReference>
<dbReference type="Proteomes" id="UP000593601">
    <property type="component" value="Chromosome"/>
</dbReference>
<gene>
    <name evidence="1" type="ORF">INP51_07065</name>
</gene>
<evidence type="ECO:0000313" key="1">
    <source>
        <dbReference type="EMBL" id="QOV20965.1"/>
    </source>
</evidence>
<name>A0A7M2RL48_9FIRM</name>
<reference evidence="1 2" key="1">
    <citation type="submission" date="2020-10" db="EMBL/GenBank/DDBJ databases">
        <title>Blautia liquoris sp.nov., isolated from the mud in a fermentation cellar used for the production of Chinese strong-flavoured liquor.</title>
        <authorList>
            <person name="Lu L."/>
        </authorList>
    </citation>
    <scope>NUCLEOTIDE SEQUENCE [LARGE SCALE GENOMIC DNA]</scope>
    <source>
        <strain evidence="1 2">LZLJ-3</strain>
    </source>
</reference>